<dbReference type="InterPro" id="IPR011004">
    <property type="entry name" value="Trimer_LpxA-like_sf"/>
</dbReference>
<keyword evidence="4" id="KW-0012">Acyltransferase</keyword>
<evidence type="ECO:0000256" key="3">
    <source>
        <dbReference type="ARBA" id="ARBA00022679"/>
    </source>
</evidence>
<reference evidence="5 6" key="1">
    <citation type="submission" date="2017-09" db="EMBL/GenBank/DDBJ databases">
        <title>Large-scale bioinformatics analysis of Bacillus genomes uncovers conserved roles of natural products in bacterial physiology.</title>
        <authorList>
            <consortium name="Agbiome Team Llc"/>
            <person name="Bleich R.M."/>
            <person name="Grubbs K.J."/>
            <person name="Santa Maria K.C."/>
            <person name="Allen S.E."/>
            <person name="Farag S."/>
            <person name="Shank E.A."/>
            <person name="Bowers A."/>
        </authorList>
    </citation>
    <scope>NUCLEOTIDE SEQUENCE [LARGE SCALE GENOMIC DNA]</scope>
    <source>
        <strain evidence="5 6">AFS041711</strain>
    </source>
</reference>
<dbReference type="Gene3D" id="2.160.10.10">
    <property type="entry name" value="Hexapeptide repeat proteins"/>
    <property type="match status" value="1"/>
</dbReference>
<sequence>MLDAYRLYSIARKQYLKRNFRIAKIITKINNLVHNSNIPHTAQIGENSSFGYGGIGVVLHKNCKIGKKCVIGQGCTIGGRAGHGGPPVIGDNVYIGPGARLLGDFKIGNNVVIGANAVVIKDVPDNSVVGGVPARVLGTDPSRYLKME</sequence>
<dbReference type="Proteomes" id="UP000224203">
    <property type="component" value="Unassembled WGS sequence"/>
</dbReference>
<comment type="caution">
    <text evidence="5">The sequence shown here is derived from an EMBL/GenBank/DDBJ whole genome shotgun (WGS) entry which is preliminary data.</text>
</comment>
<evidence type="ECO:0000256" key="1">
    <source>
        <dbReference type="ARBA" id="ARBA00007274"/>
    </source>
</evidence>
<dbReference type="GO" id="GO:0005737">
    <property type="term" value="C:cytoplasm"/>
    <property type="evidence" value="ECO:0007669"/>
    <property type="project" value="InterPro"/>
</dbReference>
<proteinExistence type="inferred from homology"/>
<dbReference type="RefSeq" id="WP_097853602.1">
    <property type="nucleotide sequence ID" value="NZ_CP085501.1"/>
</dbReference>
<dbReference type="InterPro" id="IPR005881">
    <property type="entry name" value="Ser_O-AcTrfase"/>
</dbReference>
<dbReference type="CDD" id="cd03354">
    <property type="entry name" value="LbH_SAT"/>
    <property type="match status" value="1"/>
</dbReference>
<organism evidence="5 6">
    <name type="scientific">Bacillus cereus</name>
    <dbReference type="NCBI Taxonomy" id="1396"/>
    <lineage>
        <taxon>Bacteria</taxon>
        <taxon>Bacillati</taxon>
        <taxon>Bacillota</taxon>
        <taxon>Bacilli</taxon>
        <taxon>Bacillales</taxon>
        <taxon>Bacillaceae</taxon>
        <taxon>Bacillus</taxon>
        <taxon>Bacillus cereus group</taxon>
    </lineage>
</organism>
<gene>
    <name evidence="5" type="ORF">COC69_19805</name>
</gene>
<evidence type="ECO:0000256" key="4">
    <source>
        <dbReference type="ARBA" id="ARBA00023315"/>
    </source>
</evidence>
<evidence type="ECO:0000313" key="5">
    <source>
        <dbReference type="EMBL" id="PGS77412.1"/>
    </source>
</evidence>
<dbReference type="Pfam" id="PF00132">
    <property type="entry name" value="Hexapep"/>
    <property type="match status" value="1"/>
</dbReference>
<evidence type="ECO:0000256" key="2">
    <source>
        <dbReference type="ARBA" id="ARBA00018522"/>
    </source>
</evidence>
<dbReference type="GO" id="GO:0006535">
    <property type="term" value="P:cysteine biosynthetic process from serine"/>
    <property type="evidence" value="ECO:0007669"/>
    <property type="project" value="InterPro"/>
</dbReference>
<dbReference type="PIRSF" id="PIRSF000441">
    <property type="entry name" value="CysE"/>
    <property type="match status" value="1"/>
</dbReference>
<dbReference type="AlphaFoldDB" id="A0A9X7CKY8"/>
<evidence type="ECO:0000313" key="6">
    <source>
        <dbReference type="Proteomes" id="UP000224203"/>
    </source>
</evidence>
<keyword evidence="3" id="KW-0808">Transferase</keyword>
<dbReference type="EMBL" id="NULI01000111">
    <property type="protein sequence ID" value="PGS77412.1"/>
    <property type="molecule type" value="Genomic_DNA"/>
</dbReference>
<protein>
    <recommendedName>
        <fullName evidence="2">Serine acetyltransferase</fullName>
    </recommendedName>
</protein>
<name>A0A9X7CKY8_BACCE</name>
<dbReference type="PANTHER" id="PTHR42811">
    <property type="entry name" value="SERINE ACETYLTRANSFERASE"/>
    <property type="match status" value="1"/>
</dbReference>
<dbReference type="InterPro" id="IPR001451">
    <property type="entry name" value="Hexapep"/>
</dbReference>
<comment type="similarity">
    <text evidence="1">Belongs to the transferase hexapeptide repeat family.</text>
</comment>
<dbReference type="SUPFAM" id="SSF51161">
    <property type="entry name" value="Trimeric LpxA-like enzymes"/>
    <property type="match status" value="1"/>
</dbReference>
<dbReference type="InterPro" id="IPR045304">
    <property type="entry name" value="LbH_SAT"/>
</dbReference>
<accession>A0A9X7CKY8</accession>
<dbReference type="GO" id="GO:0009001">
    <property type="term" value="F:serine O-acetyltransferase activity"/>
    <property type="evidence" value="ECO:0007669"/>
    <property type="project" value="InterPro"/>
</dbReference>